<keyword evidence="5" id="KW-0862">Zinc</keyword>
<feature type="compositionally biased region" description="Basic and acidic residues" evidence="8">
    <location>
        <begin position="301"/>
        <end position="313"/>
    </location>
</feature>
<dbReference type="PANTHER" id="PTHR24394:SF44">
    <property type="entry name" value="ZINC FINGER PROTEIN 271-LIKE"/>
    <property type="match status" value="1"/>
</dbReference>
<feature type="region of interest" description="Disordered" evidence="8">
    <location>
        <begin position="399"/>
        <end position="434"/>
    </location>
</feature>
<dbReference type="Pfam" id="PF00096">
    <property type="entry name" value="zf-C2H2"/>
    <property type="match status" value="2"/>
</dbReference>
<dbReference type="STRING" id="764103.G7DVQ4"/>
<dbReference type="SUPFAM" id="SSF57667">
    <property type="entry name" value="beta-beta-alpha zinc fingers"/>
    <property type="match status" value="1"/>
</dbReference>
<dbReference type="PROSITE" id="PS50157">
    <property type="entry name" value="ZINC_FINGER_C2H2_2"/>
    <property type="match status" value="2"/>
</dbReference>
<evidence type="ECO:0000313" key="10">
    <source>
        <dbReference type="EMBL" id="GAA94664.1"/>
    </source>
</evidence>
<feature type="compositionally biased region" description="Low complexity" evidence="8">
    <location>
        <begin position="456"/>
        <end position="469"/>
    </location>
</feature>
<evidence type="ECO:0000313" key="11">
    <source>
        <dbReference type="Proteomes" id="UP000009131"/>
    </source>
</evidence>
<feature type="compositionally biased region" description="Polar residues" evidence="8">
    <location>
        <begin position="250"/>
        <end position="268"/>
    </location>
</feature>
<sequence>METAGREANRAPGRDPEPSPAVPREALEAYMQAMLGPQRSASSLSHGTPPSTGAGYHEHSGLRSMPMRLKSEDGFAFGQGASRAGSGSSAMSLDGQMLNGGHHQLNTALTLDTTPAKEGYYDSPVSMLNSAMLPTPMPLPELGHSQSAQQEYRHDLLVPEEHNTWDYASSEGGPPSEYEDFEPSANFTHAEYNDASSHVPSHDAFTQHQQQGHAQGDVFLSQMQLKNLSLEAKAKSPSHSAGQFIDSVRTESPSALPSSTLHQGAASKQDNKDYRFPLYQPGRGDTLKPIEDFTFSPSAKEPPRNLSPDDRAWLDSLASRSSSDSHQRLTSSPPSLAVDDSQARDNPSAAAVSRTNANSYSPNGRIISPPLAKLSIPDFTGGAADSIAAHAPAEVPNISFHGATPNTAVPPTALPRHYMPAKSGQQRSTSEKESLFWSLVQQQQDQERQQLQNLLQAQPQSHAPAAQQSFLSGRNPIRQRSKSDVGPISPTATFHPMDAVFPRSNAIDPRQLDRLQPAPWQEQAIDDEIMSESDDAFSAYSQGDVSGDEDMRTRSSAAGPHKTRRRGSHVRERASPFPTTPAIPSLPSPSPYHLTADNLAADYSLRRAHSSNALNRHRASLSDTTGMYWPSHVQPQMPYTAGIPQPGSAWPGPMAHPQYQVADSSELMARYGLLVPPNTINVPALSPFPGSISRSNSVLSSSSSAISSHDDGSYYESGPSRQVHRRTGSNQSSAAGAQPLHWESQTTEATRAAAEARRKPGTQAKFECEFCGQTFTRRYNLAGHLNSHLGARPFECDYPECGKSFARAHDLKRHAGLHAPIEKYPCVCGRKFKRQDALQRHHKSEAGATCAQEMSSQNGDAY</sequence>
<proteinExistence type="predicted"/>
<keyword evidence="11" id="KW-1185">Reference proteome</keyword>
<dbReference type="PANTHER" id="PTHR24394">
    <property type="entry name" value="ZINC FINGER PROTEIN"/>
    <property type="match status" value="1"/>
</dbReference>
<organism evidence="10 11">
    <name type="scientific">Mixia osmundae (strain CBS 9802 / IAM 14324 / JCM 22182 / KY 12970)</name>
    <dbReference type="NCBI Taxonomy" id="764103"/>
    <lineage>
        <taxon>Eukaryota</taxon>
        <taxon>Fungi</taxon>
        <taxon>Dikarya</taxon>
        <taxon>Basidiomycota</taxon>
        <taxon>Pucciniomycotina</taxon>
        <taxon>Mixiomycetes</taxon>
        <taxon>Mixiales</taxon>
        <taxon>Mixiaceae</taxon>
        <taxon>Mixia</taxon>
    </lineage>
</organism>
<dbReference type="OMA" id="MQRHTNI"/>
<feature type="compositionally biased region" description="Polar residues" evidence="8">
    <location>
        <begin position="39"/>
        <end position="51"/>
    </location>
</feature>
<dbReference type="SMART" id="SM00355">
    <property type="entry name" value="ZnF_C2H2"/>
    <property type="match status" value="3"/>
</dbReference>
<evidence type="ECO:0000256" key="4">
    <source>
        <dbReference type="ARBA" id="ARBA00022771"/>
    </source>
</evidence>
<dbReference type="GO" id="GO:0005634">
    <property type="term" value="C:nucleus"/>
    <property type="evidence" value="ECO:0007669"/>
    <property type="project" value="UniProtKB-SubCell"/>
</dbReference>
<feature type="region of interest" description="Disordered" evidence="8">
    <location>
        <begin position="538"/>
        <end position="588"/>
    </location>
</feature>
<feature type="region of interest" description="Disordered" evidence="8">
    <location>
        <begin position="249"/>
        <end position="368"/>
    </location>
</feature>
<keyword evidence="4 7" id="KW-0863">Zinc-finger</keyword>
<evidence type="ECO:0000256" key="2">
    <source>
        <dbReference type="ARBA" id="ARBA00022723"/>
    </source>
</evidence>
<feature type="compositionally biased region" description="Polar residues" evidence="8">
    <location>
        <begin position="852"/>
        <end position="862"/>
    </location>
</feature>
<dbReference type="PROSITE" id="PS00028">
    <property type="entry name" value="ZINC_FINGER_C2H2_1"/>
    <property type="match status" value="2"/>
</dbReference>
<dbReference type="InterPro" id="IPR036236">
    <property type="entry name" value="Znf_C2H2_sf"/>
</dbReference>
<reference evidence="10 11" key="2">
    <citation type="journal article" date="2012" name="Open Biol.">
        <title>Characteristics of nucleosomes and linker DNA regions on the genome of the basidiomycete Mixia osmundae revealed by mono- and dinucleosome mapping.</title>
        <authorList>
            <person name="Nishida H."/>
            <person name="Kondo S."/>
            <person name="Matsumoto T."/>
            <person name="Suzuki Y."/>
            <person name="Yoshikawa H."/>
            <person name="Taylor T.D."/>
            <person name="Sugiyama J."/>
        </authorList>
    </citation>
    <scope>NUCLEOTIDE SEQUENCE [LARGE SCALE GENOMIC DNA]</scope>
    <source>
        <strain evidence="11">CBS 9802 / IAM 14324 / JCM 22182 / KY 12970</strain>
    </source>
</reference>
<feature type="compositionally biased region" description="Pro residues" evidence="8">
    <location>
        <begin position="578"/>
        <end position="588"/>
    </location>
</feature>
<keyword evidence="6" id="KW-0539">Nucleus</keyword>
<reference evidence="10 11" key="1">
    <citation type="journal article" date="2011" name="J. Gen. Appl. Microbiol.">
        <title>Draft genome sequencing of the enigmatic basidiomycete Mixia osmundae.</title>
        <authorList>
            <person name="Nishida H."/>
            <person name="Nagatsuka Y."/>
            <person name="Sugiyama J."/>
        </authorList>
    </citation>
    <scope>NUCLEOTIDE SEQUENCE [LARGE SCALE GENOMIC DNA]</scope>
    <source>
        <strain evidence="11">CBS 9802 / IAM 14324 / JCM 22182 / KY 12970</strain>
    </source>
</reference>
<dbReference type="GO" id="GO:0008270">
    <property type="term" value="F:zinc ion binding"/>
    <property type="evidence" value="ECO:0007669"/>
    <property type="project" value="UniProtKB-KW"/>
</dbReference>
<comment type="caution">
    <text evidence="10">The sequence shown here is derived from an EMBL/GenBank/DDBJ whole genome shotgun (WGS) entry which is preliminary data.</text>
</comment>
<feature type="region of interest" description="Disordered" evidence="8">
    <location>
        <begin position="456"/>
        <end position="496"/>
    </location>
</feature>
<dbReference type="OrthoDB" id="4748970at2759"/>
<feature type="domain" description="C2H2-type" evidence="9">
    <location>
        <begin position="794"/>
        <end position="823"/>
    </location>
</feature>
<feature type="compositionally biased region" description="Low complexity" evidence="8">
    <location>
        <begin position="314"/>
        <end position="332"/>
    </location>
</feature>
<dbReference type="AlphaFoldDB" id="G7DVQ4"/>
<evidence type="ECO:0000256" key="5">
    <source>
        <dbReference type="ARBA" id="ARBA00022833"/>
    </source>
</evidence>
<feature type="region of interest" description="Disordered" evidence="8">
    <location>
        <begin position="701"/>
        <end position="758"/>
    </location>
</feature>
<dbReference type="RefSeq" id="XP_014567770.1">
    <property type="nucleotide sequence ID" value="XM_014712284.1"/>
</dbReference>
<comment type="subcellular location">
    <subcellularLocation>
        <location evidence="1">Nucleus</location>
    </subcellularLocation>
</comment>
<dbReference type="eggNOG" id="KOG1721">
    <property type="taxonomic scope" value="Eukaryota"/>
</dbReference>
<dbReference type="InterPro" id="IPR013087">
    <property type="entry name" value="Znf_C2H2_type"/>
</dbReference>
<evidence type="ECO:0000256" key="8">
    <source>
        <dbReference type="SAM" id="MobiDB-lite"/>
    </source>
</evidence>
<feature type="domain" description="C2H2-type" evidence="9">
    <location>
        <begin position="766"/>
        <end position="793"/>
    </location>
</feature>
<protein>
    <recommendedName>
        <fullName evidence="9">C2H2-type domain-containing protein</fullName>
    </recommendedName>
</protein>
<evidence type="ECO:0000256" key="3">
    <source>
        <dbReference type="ARBA" id="ARBA00022737"/>
    </source>
</evidence>
<evidence type="ECO:0000259" key="9">
    <source>
        <dbReference type="PROSITE" id="PS50157"/>
    </source>
</evidence>
<feature type="compositionally biased region" description="Basic and acidic residues" evidence="8">
    <location>
        <begin position="1"/>
        <end position="17"/>
    </location>
</feature>
<evidence type="ECO:0000256" key="6">
    <source>
        <dbReference type="ARBA" id="ARBA00023242"/>
    </source>
</evidence>
<feature type="region of interest" description="Disordered" evidence="8">
    <location>
        <begin position="1"/>
        <end position="68"/>
    </location>
</feature>
<evidence type="ECO:0000256" key="1">
    <source>
        <dbReference type="ARBA" id="ARBA00004123"/>
    </source>
</evidence>
<keyword evidence="2" id="KW-0479">Metal-binding</keyword>
<feature type="region of interest" description="Disordered" evidence="8">
    <location>
        <begin position="843"/>
        <end position="862"/>
    </location>
</feature>
<dbReference type="HOGENOM" id="CLU_332056_0_0_1"/>
<evidence type="ECO:0000256" key="7">
    <source>
        <dbReference type="PROSITE-ProRule" id="PRU00042"/>
    </source>
</evidence>
<dbReference type="Proteomes" id="UP000009131">
    <property type="component" value="Unassembled WGS sequence"/>
</dbReference>
<dbReference type="GO" id="GO:0000981">
    <property type="term" value="F:DNA-binding transcription factor activity, RNA polymerase II-specific"/>
    <property type="evidence" value="ECO:0007669"/>
    <property type="project" value="TreeGrafter"/>
</dbReference>
<dbReference type="Gene3D" id="3.30.160.60">
    <property type="entry name" value="Classic Zinc Finger"/>
    <property type="match status" value="2"/>
</dbReference>
<feature type="region of interest" description="Disordered" evidence="8">
    <location>
        <begin position="194"/>
        <end position="213"/>
    </location>
</feature>
<name>G7DVQ4_MIXOS</name>
<gene>
    <name evidence="10" type="primary">Mo01317</name>
    <name evidence="10" type="ORF">E5Q_01317</name>
</gene>
<feature type="compositionally biased region" description="Polar residues" evidence="8">
    <location>
        <begin position="353"/>
        <end position="362"/>
    </location>
</feature>
<accession>G7DVQ4</accession>
<keyword evidence="3" id="KW-0677">Repeat</keyword>
<dbReference type="InParanoid" id="G7DVQ4"/>
<dbReference type="EMBL" id="BABT02000046">
    <property type="protein sequence ID" value="GAA94664.1"/>
    <property type="molecule type" value="Genomic_DNA"/>
</dbReference>